<proteinExistence type="predicted"/>
<name>A0A915JL50_ROMCU</name>
<accession>A0A915JL50</accession>
<dbReference type="WBParaSite" id="nRc.2.0.1.t26833-RA">
    <property type="protein sequence ID" value="nRc.2.0.1.t26833-RA"/>
    <property type="gene ID" value="nRc.2.0.1.g26833"/>
</dbReference>
<sequence length="260" mass="30003">MAVDANINVGQIRGAGQVCWQIGPRINVKVEDEMDELDVVEVHYEEIHEPQEPMKEIVPNTSSYNHNNVKCSFDYKTGFGAFVDRTVESNETIIHRNKYYNTFLYWINQQADDTDKMLLAFSKNFQSIEYLLEPPSYATGKLNFTRQLPNCETLNCFNTIKNLSMLDSNTAMWRLKLKEKETGNLYIDKTSGMLLRPLNETAPQISEPICDLLIHGKHHDPTPTCLYYDVGANHKDLFDSCRLNMSQKTPFAFQKRISFQ</sequence>
<reference evidence="2" key="1">
    <citation type="submission" date="2022-11" db="UniProtKB">
        <authorList>
            <consortium name="WormBaseParasite"/>
        </authorList>
    </citation>
    <scope>IDENTIFICATION</scope>
</reference>
<protein>
    <submittedName>
        <fullName evidence="2">Uncharacterized protein</fullName>
    </submittedName>
</protein>
<evidence type="ECO:0000313" key="2">
    <source>
        <dbReference type="WBParaSite" id="nRc.2.0.1.t26833-RA"/>
    </source>
</evidence>
<keyword evidence="1" id="KW-1185">Reference proteome</keyword>
<dbReference type="Proteomes" id="UP000887565">
    <property type="component" value="Unplaced"/>
</dbReference>
<dbReference type="AlphaFoldDB" id="A0A915JL50"/>
<organism evidence="1 2">
    <name type="scientific">Romanomermis culicivorax</name>
    <name type="common">Nematode worm</name>
    <dbReference type="NCBI Taxonomy" id="13658"/>
    <lineage>
        <taxon>Eukaryota</taxon>
        <taxon>Metazoa</taxon>
        <taxon>Ecdysozoa</taxon>
        <taxon>Nematoda</taxon>
        <taxon>Enoplea</taxon>
        <taxon>Dorylaimia</taxon>
        <taxon>Mermithida</taxon>
        <taxon>Mermithoidea</taxon>
        <taxon>Mermithidae</taxon>
        <taxon>Romanomermis</taxon>
    </lineage>
</organism>
<evidence type="ECO:0000313" key="1">
    <source>
        <dbReference type="Proteomes" id="UP000887565"/>
    </source>
</evidence>